<dbReference type="STRING" id="714313.LSA_12570"/>
<dbReference type="Proteomes" id="UP000001285">
    <property type="component" value="Chromosome"/>
</dbReference>
<feature type="domain" description="Glycosyl transferase family 1" evidence="1">
    <location>
        <begin position="176"/>
        <end position="317"/>
    </location>
</feature>
<dbReference type="GO" id="GO:0016757">
    <property type="term" value="F:glycosyltransferase activity"/>
    <property type="evidence" value="ECO:0007669"/>
    <property type="project" value="InterPro"/>
</dbReference>
<dbReference type="EMBL" id="CP002461">
    <property type="protein sequence ID" value="AEN99627.1"/>
    <property type="molecule type" value="Genomic_DNA"/>
</dbReference>
<protein>
    <recommendedName>
        <fullName evidence="1">Glycosyl transferase family 1 domain-containing protein</fullName>
    </recommendedName>
</protein>
<gene>
    <name evidence="2" type="ordered locus">LSA_12570</name>
</gene>
<sequence length="350" mass="39597">MKEKVTFITNLEPGGITTVLHHLVNSKAIQSEFDLSFFLFKHSDYSEMLNQMEKLVKIDNPNFKNKILNTLRLINFLIHFDGSAVVCLGPVQVKLAEKIRKMFKKNYKVISWIHVSSIDPGIGEKINNLKYADYNLAISTGIKCELLSLGIPEAKIGLLFNPIKRESKTITKAAPCKFIYIGRLVLDGQKNLRGLLECLSRIQGNWSLDIYGSGSDMVEIKQIISNQENLANRVHLKGWSKNPFNDIEHASALLLNSNFEGLPMVIAEGMSYGIPAIATDCKTGPEDLIKSNLNGYLYPVGDYSKLSEYLKKFINDDVDFDSQKIKDSIDFLYDDSYDQRFVRLLKKGIE</sequence>
<evidence type="ECO:0000259" key="1">
    <source>
        <dbReference type="Pfam" id="PF00534"/>
    </source>
</evidence>
<dbReference type="KEGG" id="lsn:LSA_12570"/>
<evidence type="ECO:0000313" key="2">
    <source>
        <dbReference type="EMBL" id="AEN99627.1"/>
    </source>
</evidence>
<dbReference type="Gene3D" id="3.40.50.2000">
    <property type="entry name" value="Glycogen Phosphorylase B"/>
    <property type="match status" value="2"/>
</dbReference>
<accession>G2KUM9</accession>
<dbReference type="Pfam" id="PF00534">
    <property type="entry name" value="Glycos_transf_1"/>
    <property type="match status" value="1"/>
</dbReference>
<organism evidence="2 3">
    <name type="scientific">Fructilactobacillus sanfranciscensis (strain TMW 1.1304)</name>
    <name type="common">Lactobacillus sanfranciscensis</name>
    <dbReference type="NCBI Taxonomy" id="714313"/>
    <lineage>
        <taxon>Bacteria</taxon>
        <taxon>Bacillati</taxon>
        <taxon>Bacillota</taxon>
        <taxon>Bacilli</taxon>
        <taxon>Lactobacillales</taxon>
        <taxon>Lactobacillaceae</taxon>
        <taxon>Fructilactobacillus</taxon>
    </lineage>
</organism>
<dbReference type="OrthoDB" id="9787617at2"/>
<dbReference type="RefSeq" id="WP_014082479.1">
    <property type="nucleotide sequence ID" value="NC_015978.1"/>
</dbReference>
<evidence type="ECO:0000313" key="3">
    <source>
        <dbReference type="Proteomes" id="UP000001285"/>
    </source>
</evidence>
<proteinExistence type="predicted"/>
<keyword evidence="3" id="KW-1185">Reference proteome</keyword>
<dbReference type="eggNOG" id="COG0438">
    <property type="taxonomic scope" value="Bacteria"/>
</dbReference>
<dbReference type="PANTHER" id="PTHR12526:SF630">
    <property type="entry name" value="GLYCOSYLTRANSFERASE"/>
    <property type="match status" value="1"/>
</dbReference>
<dbReference type="SUPFAM" id="SSF53756">
    <property type="entry name" value="UDP-Glycosyltransferase/glycogen phosphorylase"/>
    <property type="match status" value="1"/>
</dbReference>
<dbReference type="CDD" id="cd03811">
    <property type="entry name" value="GT4_GT28_WabH-like"/>
    <property type="match status" value="1"/>
</dbReference>
<dbReference type="PANTHER" id="PTHR12526">
    <property type="entry name" value="GLYCOSYLTRANSFERASE"/>
    <property type="match status" value="1"/>
</dbReference>
<dbReference type="HOGENOM" id="CLU_009583_0_0_9"/>
<dbReference type="AlphaFoldDB" id="G2KUM9"/>
<reference evidence="2 3" key="1">
    <citation type="journal article" date="2011" name="Microb. Cell Fact.">
        <title>Genomic analysis reveals Lactobacillus sanfranciscensis as stable element in traditional sourdoughs.</title>
        <authorList>
            <person name="Vogel R.F."/>
            <person name="Pavlovic M."/>
            <person name="Ehrmann M.A."/>
            <person name="Wiezer A."/>
            <person name="Liesegang H."/>
            <person name="Offschanka S."/>
            <person name="Voget S."/>
            <person name="Angelov A."/>
            <person name="Bocker G."/>
            <person name="Liebl W."/>
        </authorList>
    </citation>
    <scope>NUCLEOTIDE SEQUENCE [LARGE SCALE GENOMIC DNA]</scope>
    <source>
        <strain evidence="2 3">TMW 1.1304</strain>
    </source>
</reference>
<dbReference type="InterPro" id="IPR001296">
    <property type="entry name" value="Glyco_trans_1"/>
</dbReference>
<name>G2KUM9_FRUST</name>